<dbReference type="AlphaFoldDB" id="A0A4Y1ZR82"/>
<dbReference type="EMBL" id="BGPR01076861">
    <property type="protein sequence ID" value="GBL62961.1"/>
    <property type="molecule type" value="Genomic_DNA"/>
</dbReference>
<name>A0A4Y1ZR82_ARAVE</name>
<accession>A0A4Y1ZR82</accession>
<protein>
    <submittedName>
        <fullName evidence="2">Uncharacterized protein</fullName>
    </submittedName>
</protein>
<gene>
    <name evidence="2" type="ORF">AVEN_52545_1</name>
</gene>
<dbReference type="Proteomes" id="UP000499080">
    <property type="component" value="Unassembled WGS sequence"/>
</dbReference>
<keyword evidence="3" id="KW-1185">Reference proteome</keyword>
<feature type="non-terminal residue" evidence="2">
    <location>
        <position position="1"/>
    </location>
</feature>
<reference evidence="2 3" key="1">
    <citation type="journal article" date="2019" name="Sci. Rep.">
        <title>Orb-weaving spider Araneus ventricosus genome elucidates the spidroin gene catalogue.</title>
        <authorList>
            <person name="Kono N."/>
            <person name="Nakamura H."/>
            <person name="Ohtoshi R."/>
            <person name="Moran D.A.P."/>
            <person name="Shinohara A."/>
            <person name="Yoshida Y."/>
            <person name="Fujiwara M."/>
            <person name="Mori M."/>
            <person name="Tomita M."/>
            <person name="Arakawa K."/>
        </authorList>
    </citation>
    <scope>NUCLEOTIDE SEQUENCE [LARGE SCALE GENOMIC DNA]</scope>
</reference>
<feature type="region of interest" description="Disordered" evidence="1">
    <location>
        <begin position="75"/>
        <end position="103"/>
    </location>
</feature>
<proteinExistence type="predicted"/>
<organism evidence="2 3">
    <name type="scientific">Araneus ventricosus</name>
    <name type="common">Orbweaver spider</name>
    <name type="synonym">Epeira ventricosa</name>
    <dbReference type="NCBI Taxonomy" id="182803"/>
    <lineage>
        <taxon>Eukaryota</taxon>
        <taxon>Metazoa</taxon>
        <taxon>Ecdysozoa</taxon>
        <taxon>Arthropoda</taxon>
        <taxon>Chelicerata</taxon>
        <taxon>Arachnida</taxon>
        <taxon>Araneae</taxon>
        <taxon>Araneomorphae</taxon>
        <taxon>Entelegynae</taxon>
        <taxon>Araneoidea</taxon>
        <taxon>Araneidae</taxon>
        <taxon>Araneus</taxon>
    </lineage>
</organism>
<sequence length="103" mass="11597">ISWKSAAKPPSNPIVQKLQSVGFERRKIGGKEKFCGMDRHSKEIEKISWKSAAKPLSNPIVQKLQSVGFDRRKTGGKEKFCGMDGHSKENRKGREDLRVGDDE</sequence>
<comment type="caution">
    <text evidence="2">The sequence shown here is derived from an EMBL/GenBank/DDBJ whole genome shotgun (WGS) entry which is preliminary data.</text>
</comment>
<evidence type="ECO:0000313" key="2">
    <source>
        <dbReference type="EMBL" id="GBL62961.1"/>
    </source>
</evidence>
<evidence type="ECO:0000313" key="3">
    <source>
        <dbReference type="Proteomes" id="UP000499080"/>
    </source>
</evidence>
<evidence type="ECO:0000256" key="1">
    <source>
        <dbReference type="SAM" id="MobiDB-lite"/>
    </source>
</evidence>